<feature type="transmembrane region" description="Helical" evidence="1">
    <location>
        <begin position="323"/>
        <end position="343"/>
    </location>
</feature>
<dbReference type="EMBL" id="AP012200">
    <property type="protein sequence ID" value="BAK21908.1"/>
    <property type="molecule type" value="Genomic_DNA"/>
</dbReference>
<feature type="transmembrane region" description="Helical" evidence="1">
    <location>
        <begin position="296"/>
        <end position="316"/>
    </location>
</feature>
<gene>
    <name evidence="2" type="ordered locus">MPTP_1479</name>
</gene>
<dbReference type="OrthoDB" id="2157658at2"/>
<evidence type="ECO:0000313" key="2">
    <source>
        <dbReference type="EMBL" id="BAK21908.1"/>
    </source>
</evidence>
<dbReference type="InterPro" id="IPR016024">
    <property type="entry name" value="ARM-type_fold"/>
</dbReference>
<evidence type="ECO:0000313" key="3">
    <source>
        <dbReference type="Proteomes" id="UP000008456"/>
    </source>
</evidence>
<keyword evidence="1" id="KW-0812">Transmembrane</keyword>
<dbReference type="HOGENOM" id="CLU_002005_3_1_9"/>
<dbReference type="Proteomes" id="UP000008456">
    <property type="component" value="Chromosome"/>
</dbReference>
<protein>
    <submittedName>
        <fullName evidence="2">Phage tail length tape-measure protein</fullName>
    </submittedName>
</protein>
<sequence>MENYSVEAILTAVDTNFTATIKNAQEIVTSLTETINQTTFSISEMTGSIGVFNLLGQSAALVKESLEGMIACFSEFSQSATIFQELGTNILEMGNTIQTLTNGITLLPALLNTASESVNQLVLAFQAMNQASVSVTVLSNTMLTFQTICSAVIQSIDQYTNSLSATATMITAWNELQLLMGVMLDQLAEKFTATFTIIQGGLSQVLQSGIAIINLFIGKITEFTMSLVLMNTTFTTIVSGMGNNLKTVSNAMTPIQTMMKGITDFLGKITNLIKGFTDLGKAIEALFTFIGVAEPVVLLVTVIVALVAAVIYLWNINEGFRDAIITAWTTIINFLQPAITAISDFIQQIFGNLLAWWQENQQTILSVIQTVWTIISTVIQTILSNVLAIVSGIFNQIKNVINLVMGVIKGIITTVLSLISGDWSGVLAGIQMIIGAFGTYITSTFDNFMSTAKEIVSNIIDGIKAVFESIKDIDLLKTGKAIMDGFLDGLKSAWEAVKKFVGGIGKWIKDHKGPIRYDAKLLIPAGQSIMSSLNDGLINGFKDVEKTITGMTDTIQDNLAVMSSIEFGSNLESLDSKMSTQVEHKFAQENNNKPAVFNIQLGNQQFKAFVHDISDVMGGEMAINMQF</sequence>
<dbReference type="AlphaFoldDB" id="F3YBN0"/>
<dbReference type="KEGG" id="mps:MPTP_1479"/>
<keyword evidence="3" id="KW-1185">Reference proteome</keyword>
<organism evidence="2 3">
    <name type="scientific">Melissococcus plutonius (strain ATCC 35311 / DSM 29964 / CIP 104052 / LMG 20360 / NCIMB 702443)</name>
    <dbReference type="NCBI Taxonomy" id="940190"/>
    <lineage>
        <taxon>Bacteria</taxon>
        <taxon>Bacillati</taxon>
        <taxon>Bacillota</taxon>
        <taxon>Bacilli</taxon>
        <taxon>Lactobacillales</taxon>
        <taxon>Enterococcaceae</taxon>
        <taxon>Melissococcus</taxon>
    </lineage>
</organism>
<accession>F3YBN0</accession>
<reference key="2">
    <citation type="submission" date="2011-04" db="EMBL/GenBank/DDBJ databases">
        <title>Whole genome sequence of Melissococcus plutonius ATCC 35311.</title>
        <authorList>
            <person name="Okumura K."/>
            <person name="Arai R."/>
            <person name="Osaki M."/>
            <person name="Okura M."/>
            <person name="Kirikae T."/>
            <person name="Takamatsu D."/>
            <person name="Akiyama T."/>
        </authorList>
    </citation>
    <scope>NUCLEOTIDE SEQUENCE</scope>
    <source>
        <strain>ATCC 35311</strain>
    </source>
</reference>
<keyword evidence="1" id="KW-1133">Transmembrane helix</keyword>
<dbReference type="SUPFAM" id="SSF48371">
    <property type="entry name" value="ARM repeat"/>
    <property type="match status" value="1"/>
</dbReference>
<proteinExistence type="predicted"/>
<dbReference type="RefSeq" id="WP_013774344.1">
    <property type="nucleotide sequence ID" value="NC_015516.1"/>
</dbReference>
<keyword evidence="1" id="KW-0472">Membrane</keyword>
<name>F3YBN0_MELPT</name>
<feature type="transmembrane region" description="Helical" evidence="1">
    <location>
        <begin position="400"/>
        <end position="419"/>
    </location>
</feature>
<dbReference type="STRING" id="940190.MPTP_1479"/>
<evidence type="ECO:0000256" key="1">
    <source>
        <dbReference type="SAM" id="Phobius"/>
    </source>
</evidence>
<feature type="transmembrane region" description="Helical" evidence="1">
    <location>
        <begin position="363"/>
        <end position="388"/>
    </location>
</feature>
<feature type="transmembrane region" description="Helical" evidence="1">
    <location>
        <begin position="425"/>
        <end position="443"/>
    </location>
</feature>
<reference evidence="2 3" key="1">
    <citation type="journal article" date="2011" name="J. Bacteriol.">
        <title>Complete genome sequence of Melissococcus plutonius ATCC 35311.</title>
        <authorList>
            <person name="Okumura K."/>
            <person name="Arai R."/>
            <person name="Okura M."/>
            <person name="Kirikae T."/>
            <person name="Takamatsu D."/>
            <person name="Osaki M."/>
            <person name="Miyoshi-Akiyama T."/>
        </authorList>
    </citation>
    <scope>NUCLEOTIDE SEQUENCE [LARGE SCALE GENOMIC DNA]</scope>
    <source>
        <strain evidence="3">ATCC 35311 / CIP 104052 / LMG 20360 / NCIMB 702443</strain>
    </source>
</reference>